<gene>
    <name evidence="13" type="ORF">SAMN05428998_115141</name>
</gene>
<dbReference type="Gene3D" id="3.40.50.720">
    <property type="entry name" value="NAD(P)-binding Rossmann-like Domain"/>
    <property type="match status" value="1"/>
</dbReference>
<proteinExistence type="inferred from homology"/>
<dbReference type="InterPro" id="IPR003148">
    <property type="entry name" value="RCK_N"/>
</dbReference>
<dbReference type="FunFam" id="3.40.50.720:FF:000036">
    <property type="entry name" value="Glutathione-regulated potassium-efflux system protein KefB"/>
    <property type="match status" value="1"/>
</dbReference>
<evidence type="ECO:0000313" key="13">
    <source>
        <dbReference type="EMBL" id="SMF44611.1"/>
    </source>
</evidence>
<keyword evidence="3" id="KW-0813">Transport</keyword>
<name>A0A1Y6C5A5_9PROT</name>
<dbReference type="GO" id="GO:0012505">
    <property type="term" value="C:endomembrane system"/>
    <property type="evidence" value="ECO:0007669"/>
    <property type="project" value="UniProtKB-SubCell"/>
</dbReference>
<keyword evidence="6 11" id="KW-0812">Transmembrane</keyword>
<dbReference type="PANTHER" id="PTHR46157">
    <property type="entry name" value="K(+) EFFLUX ANTIPORTER 3, CHLOROPLASTIC"/>
    <property type="match status" value="1"/>
</dbReference>
<dbReference type="InterPro" id="IPR006153">
    <property type="entry name" value="Cation/H_exchanger_TM"/>
</dbReference>
<evidence type="ECO:0000256" key="1">
    <source>
        <dbReference type="ARBA" id="ARBA00004127"/>
    </source>
</evidence>
<dbReference type="STRING" id="560819.SAMN05428998_115141"/>
<evidence type="ECO:0000256" key="6">
    <source>
        <dbReference type="ARBA" id="ARBA00022692"/>
    </source>
</evidence>
<keyword evidence="10 11" id="KW-0472">Membrane</keyword>
<evidence type="ECO:0000256" key="7">
    <source>
        <dbReference type="ARBA" id="ARBA00022958"/>
    </source>
</evidence>
<feature type="domain" description="RCK N-terminal" evidence="12">
    <location>
        <begin position="407"/>
        <end position="524"/>
    </location>
</feature>
<feature type="transmembrane region" description="Helical" evidence="11">
    <location>
        <begin position="360"/>
        <end position="379"/>
    </location>
</feature>
<comment type="subcellular location">
    <subcellularLocation>
        <location evidence="1">Endomembrane system</location>
        <topology evidence="1">Multi-pass membrane protein</topology>
    </subcellularLocation>
</comment>
<evidence type="ECO:0000256" key="9">
    <source>
        <dbReference type="ARBA" id="ARBA00023065"/>
    </source>
</evidence>
<dbReference type="Pfam" id="PF02254">
    <property type="entry name" value="TrkA_N"/>
    <property type="match status" value="1"/>
</dbReference>
<organism evidence="13 14">
    <name type="scientific">Tistlia consotensis USBA 355</name>
    <dbReference type="NCBI Taxonomy" id="560819"/>
    <lineage>
        <taxon>Bacteria</taxon>
        <taxon>Pseudomonadati</taxon>
        <taxon>Pseudomonadota</taxon>
        <taxon>Alphaproteobacteria</taxon>
        <taxon>Rhodospirillales</taxon>
        <taxon>Rhodovibrionaceae</taxon>
        <taxon>Tistlia</taxon>
    </lineage>
</organism>
<evidence type="ECO:0000256" key="2">
    <source>
        <dbReference type="ARBA" id="ARBA00005551"/>
    </source>
</evidence>
<feature type="transmembrane region" description="Helical" evidence="11">
    <location>
        <begin position="179"/>
        <end position="205"/>
    </location>
</feature>
<dbReference type="GO" id="GO:0016020">
    <property type="term" value="C:membrane"/>
    <property type="evidence" value="ECO:0007669"/>
    <property type="project" value="InterPro"/>
</dbReference>
<protein>
    <submittedName>
        <fullName evidence="13">Kef-type potassium/proton antiporter, CPA2 family</fullName>
    </submittedName>
</protein>
<feature type="transmembrane region" description="Helical" evidence="11">
    <location>
        <begin position="333"/>
        <end position="354"/>
    </location>
</feature>
<accession>A0A1Y6C5A5</accession>
<feature type="transmembrane region" description="Helical" evidence="11">
    <location>
        <begin position="298"/>
        <end position="321"/>
    </location>
</feature>
<dbReference type="InterPro" id="IPR004771">
    <property type="entry name" value="K/H_exchanger"/>
</dbReference>
<keyword evidence="9" id="KW-0406">Ion transport</keyword>
<evidence type="ECO:0000259" key="12">
    <source>
        <dbReference type="PROSITE" id="PS51201"/>
    </source>
</evidence>
<evidence type="ECO:0000256" key="8">
    <source>
        <dbReference type="ARBA" id="ARBA00022989"/>
    </source>
</evidence>
<dbReference type="RefSeq" id="WP_085124097.1">
    <property type="nucleotide sequence ID" value="NZ_FWZX01000015.1"/>
</dbReference>
<keyword evidence="8 11" id="KW-1133">Transmembrane helix</keyword>
<keyword evidence="4" id="KW-0050">Antiport</keyword>
<evidence type="ECO:0000256" key="3">
    <source>
        <dbReference type="ARBA" id="ARBA00022448"/>
    </source>
</evidence>
<feature type="transmembrane region" description="Helical" evidence="11">
    <location>
        <begin position="272"/>
        <end position="292"/>
    </location>
</feature>
<feature type="transmembrane region" description="Helical" evidence="11">
    <location>
        <begin position="150"/>
        <end position="173"/>
    </location>
</feature>
<comment type="similarity">
    <text evidence="2">Belongs to the monovalent cation:proton antiporter 2 (CPA2) transporter (TC 2.A.37) family.</text>
</comment>
<dbReference type="Pfam" id="PF00999">
    <property type="entry name" value="Na_H_Exchanger"/>
    <property type="match status" value="1"/>
</dbReference>
<evidence type="ECO:0000313" key="14">
    <source>
        <dbReference type="Proteomes" id="UP000192917"/>
    </source>
</evidence>
<dbReference type="PROSITE" id="PS51201">
    <property type="entry name" value="RCK_N"/>
    <property type="match status" value="1"/>
</dbReference>
<dbReference type="InterPro" id="IPR036291">
    <property type="entry name" value="NAD(P)-bd_dom_sf"/>
</dbReference>
<feature type="transmembrane region" description="Helical" evidence="11">
    <location>
        <begin position="58"/>
        <end position="77"/>
    </location>
</feature>
<evidence type="ECO:0000256" key="11">
    <source>
        <dbReference type="SAM" id="Phobius"/>
    </source>
</evidence>
<evidence type="ECO:0000256" key="10">
    <source>
        <dbReference type="ARBA" id="ARBA00023136"/>
    </source>
</evidence>
<feature type="transmembrane region" description="Helical" evidence="11">
    <location>
        <begin position="6"/>
        <end position="27"/>
    </location>
</feature>
<keyword evidence="5" id="KW-0633">Potassium transport</keyword>
<feature type="transmembrane region" description="Helical" evidence="11">
    <location>
        <begin position="89"/>
        <end position="112"/>
    </location>
</feature>
<dbReference type="AlphaFoldDB" id="A0A1Y6C5A5"/>
<evidence type="ECO:0000256" key="4">
    <source>
        <dbReference type="ARBA" id="ARBA00022449"/>
    </source>
</evidence>
<feature type="transmembrane region" description="Helical" evidence="11">
    <location>
        <begin position="118"/>
        <end position="138"/>
    </location>
</feature>
<dbReference type="GO" id="GO:0015386">
    <property type="term" value="F:potassium:proton antiporter activity"/>
    <property type="evidence" value="ECO:0007669"/>
    <property type="project" value="TreeGrafter"/>
</dbReference>
<dbReference type="EMBL" id="FWZX01000015">
    <property type="protein sequence ID" value="SMF44611.1"/>
    <property type="molecule type" value="Genomic_DNA"/>
</dbReference>
<dbReference type="InterPro" id="IPR038770">
    <property type="entry name" value="Na+/solute_symporter_sf"/>
</dbReference>
<dbReference type="Gene3D" id="1.20.1530.20">
    <property type="match status" value="1"/>
</dbReference>
<dbReference type="PANTHER" id="PTHR46157:SF2">
    <property type="entry name" value="K(+) EFFLUX ANTIPORTER 1, CHLOROPLASTIC-RELATED"/>
    <property type="match status" value="1"/>
</dbReference>
<dbReference type="Proteomes" id="UP000192917">
    <property type="component" value="Unassembled WGS sequence"/>
</dbReference>
<feature type="transmembrane region" description="Helical" evidence="11">
    <location>
        <begin position="34"/>
        <end position="52"/>
    </location>
</feature>
<sequence length="579" mass="60182">MQEHELHLLRDALVFLGAAVLIVPLFRKLRSSPVLGYLAAGLVVGPGGLAFIPDAEAVVLLAEFGIVFLLFAIGLELSLARLLLLRTYVFGLGGAQVLVTGALIALAALGLGVGLEPAIVLGGGLALSSTAFVVQLLVERGELASRSGRAGFAILLMQDLAIVPLLALLPLLARPEGSLLAALGLAALKAGTAIAVTVLAGRFVLQPLYRAIAGSRSPELFVATTLLVLLGSGYLMQLSGVSMALGAFLAGLLLSGSEYRHQVEADIRPFRGLLLGLFFMSVGLSIDLRLIASLWWQLPLALAALMLGKAAVIAGLCRLFGLPGEVAVRVGTLLSQGGEFAFVLIGSAMALGLVEPRLGQSAVALVALSMALTPAVAWLGRGLAGRLGGEEERELPAQPGPEAEELHDHVVIAGFGRVGQSVAVALSGLQVPYVGFDLSAPRVRHCRRLDLSVYYGDASRIEVLETVGLERARAAVITLDDPERATRVVEALRAHSDSLPIFVRARDLQHSAELREAGATAVVPETIEASLQLGAIVLGQLGVPPGEVAATMETLRAADYGRLTEVIAAGARRPGDGGA</sequence>
<keyword evidence="7" id="KW-0630">Potassium</keyword>
<keyword evidence="14" id="KW-1185">Reference proteome</keyword>
<dbReference type="NCBIfam" id="TIGR00932">
    <property type="entry name" value="2a37"/>
    <property type="match status" value="1"/>
</dbReference>
<evidence type="ECO:0000256" key="5">
    <source>
        <dbReference type="ARBA" id="ARBA00022538"/>
    </source>
</evidence>
<reference evidence="13 14" key="1">
    <citation type="submission" date="2017-04" db="EMBL/GenBank/DDBJ databases">
        <authorList>
            <person name="Afonso C.L."/>
            <person name="Miller P.J."/>
            <person name="Scott M.A."/>
            <person name="Spackman E."/>
            <person name="Goraichik I."/>
            <person name="Dimitrov K.M."/>
            <person name="Suarez D.L."/>
            <person name="Swayne D.E."/>
        </authorList>
    </citation>
    <scope>NUCLEOTIDE SEQUENCE [LARGE SCALE GENOMIC DNA]</scope>
    <source>
        <strain evidence="13 14">USBA 355</strain>
    </source>
</reference>
<dbReference type="SUPFAM" id="SSF51735">
    <property type="entry name" value="NAD(P)-binding Rossmann-fold domains"/>
    <property type="match status" value="1"/>
</dbReference>